<protein>
    <submittedName>
        <fullName evidence="10">Iron ABC transporter permease</fullName>
    </submittedName>
</protein>
<dbReference type="Gene3D" id="1.10.3470.10">
    <property type="entry name" value="ABC transporter involved in vitamin B12 uptake, BtuC"/>
    <property type="match status" value="1"/>
</dbReference>
<dbReference type="GO" id="GO:0005886">
    <property type="term" value="C:plasma membrane"/>
    <property type="evidence" value="ECO:0007669"/>
    <property type="project" value="UniProtKB-SubCell"/>
</dbReference>
<evidence type="ECO:0000256" key="9">
    <source>
        <dbReference type="SAM" id="SignalP"/>
    </source>
</evidence>
<evidence type="ECO:0000313" key="11">
    <source>
        <dbReference type="Proteomes" id="UP000297737"/>
    </source>
</evidence>
<evidence type="ECO:0000256" key="6">
    <source>
        <dbReference type="ARBA" id="ARBA00022989"/>
    </source>
</evidence>
<feature type="signal peptide" evidence="9">
    <location>
        <begin position="1"/>
        <end position="21"/>
    </location>
</feature>
<feature type="transmembrane region" description="Helical" evidence="8">
    <location>
        <begin position="226"/>
        <end position="251"/>
    </location>
</feature>
<evidence type="ECO:0000256" key="5">
    <source>
        <dbReference type="ARBA" id="ARBA00022692"/>
    </source>
</evidence>
<organism evidence="10 11">
    <name type="scientific">Glacieibacterium arshaanense</name>
    <dbReference type="NCBI Taxonomy" id="2511025"/>
    <lineage>
        <taxon>Bacteria</taxon>
        <taxon>Pseudomonadati</taxon>
        <taxon>Pseudomonadota</taxon>
        <taxon>Alphaproteobacteria</taxon>
        <taxon>Sphingomonadales</taxon>
        <taxon>Sphingosinicellaceae</taxon>
        <taxon>Glacieibacterium</taxon>
    </lineage>
</organism>
<evidence type="ECO:0000256" key="4">
    <source>
        <dbReference type="ARBA" id="ARBA00022475"/>
    </source>
</evidence>
<feature type="transmembrane region" description="Helical" evidence="8">
    <location>
        <begin position="50"/>
        <end position="71"/>
    </location>
</feature>
<accession>A0A4Y9ETU9</accession>
<proteinExistence type="inferred from homology"/>
<dbReference type="AlphaFoldDB" id="A0A4Y9ETU9"/>
<dbReference type="Proteomes" id="UP000297737">
    <property type="component" value="Unassembled WGS sequence"/>
</dbReference>
<dbReference type="GO" id="GO:0033214">
    <property type="term" value="P:siderophore-iron import into cell"/>
    <property type="evidence" value="ECO:0007669"/>
    <property type="project" value="TreeGrafter"/>
</dbReference>
<comment type="similarity">
    <text evidence="2">Belongs to the binding-protein-dependent transport system permease family. FecCD subfamily.</text>
</comment>
<dbReference type="InterPro" id="IPR000522">
    <property type="entry name" value="ABC_transptr_permease_BtuC"/>
</dbReference>
<evidence type="ECO:0000256" key="3">
    <source>
        <dbReference type="ARBA" id="ARBA00022448"/>
    </source>
</evidence>
<dbReference type="EMBL" id="SIHO01000001">
    <property type="protein sequence ID" value="TFU06338.1"/>
    <property type="molecule type" value="Genomic_DNA"/>
</dbReference>
<evidence type="ECO:0000256" key="1">
    <source>
        <dbReference type="ARBA" id="ARBA00004651"/>
    </source>
</evidence>
<feature type="transmembrane region" description="Helical" evidence="8">
    <location>
        <begin position="80"/>
        <end position="98"/>
    </location>
</feature>
<dbReference type="RefSeq" id="WP_135245061.1">
    <property type="nucleotide sequence ID" value="NZ_SIHO01000001.1"/>
</dbReference>
<feature type="chain" id="PRO_5021385750" evidence="9">
    <location>
        <begin position="22"/>
        <end position="321"/>
    </location>
</feature>
<gene>
    <name evidence="10" type="ORF">EUV02_04925</name>
</gene>
<keyword evidence="3" id="KW-0813">Transport</keyword>
<evidence type="ECO:0000313" key="10">
    <source>
        <dbReference type="EMBL" id="TFU06338.1"/>
    </source>
</evidence>
<dbReference type="PANTHER" id="PTHR30472">
    <property type="entry name" value="FERRIC ENTEROBACTIN TRANSPORT SYSTEM PERMEASE PROTEIN"/>
    <property type="match status" value="1"/>
</dbReference>
<keyword evidence="9" id="KW-0732">Signal</keyword>
<dbReference type="SUPFAM" id="SSF81345">
    <property type="entry name" value="ABC transporter involved in vitamin B12 uptake, BtuC"/>
    <property type="match status" value="1"/>
</dbReference>
<feature type="transmembrane region" description="Helical" evidence="8">
    <location>
        <begin position="263"/>
        <end position="284"/>
    </location>
</feature>
<keyword evidence="5 8" id="KW-0812">Transmembrane</keyword>
<evidence type="ECO:0000256" key="2">
    <source>
        <dbReference type="ARBA" id="ARBA00007935"/>
    </source>
</evidence>
<dbReference type="CDD" id="cd06550">
    <property type="entry name" value="TM_ABC_iron-siderophores_like"/>
    <property type="match status" value="1"/>
</dbReference>
<dbReference type="PANTHER" id="PTHR30472:SF25">
    <property type="entry name" value="ABC TRANSPORTER PERMEASE PROTEIN MJ0876-RELATED"/>
    <property type="match status" value="1"/>
</dbReference>
<keyword evidence="11" id="KW-1185">Reference proteome</keyword>
<feature type="transmembrane region" description="Helical" evidence="8">
    <location>
        <begin position="135"/>
        <end position="157"/>
    </location>
</feature>
<dbReference type="InterPro" id="IPR037294">
    <property type="entry name" value="ABC_BtuC-like"/>
</dbReference>
<evidence type="ECO:0000256" key="8">
    <source>
        <dbReference type="SAM" id="Phobius"/>
    </source>
</evidence>
<comment type="subcellular location">
    <subcellularLocation>
        <location evidence="1">Cell membrane</location>
        <topology evidence="1">Multi-pass membrane protein</topology>
    </subcellularLocation>
</comment>
<name>A0A4Y9ETU9_9SPHN</name>
<comment type="caution">
    <text evidence="10">The sequence shown here is derived from an EMBL/GenBank/DDBJ whole genome shotgun (WGS) entry which is preliminary data.</text>
</comment>
<feature type="transmembrane region" description="Helical" evidence="8">
    <location>
        <begin position="296"/>
        <end position="313"/>
    </location>
</feature>
<reference evidence="10 11" key="1">
    <citation type="submission" date="2019-02" db="EMBL/GenBank/DDBJ databases">
        <title>Polymorphobacter sp. isolated from the lake at the Tibet of China.</title>
        <authorList>
            <person name="Li A."/>
        </authorList>
    </citation>
    <scope>NUCLEOTIDE SEQUENCE [LARGE SCALE GENOMIC DNA]</scope>
    <source>
        <strain evidence="10 11">DJ1R-1</strain>
    </source>
</reference>
<dbReference type="OrthoDB" id="9811975at2"/>
<feature type="transmembrane region" description="Helical" evidence="8">
    <location>
        <begin position="177"/>
        <end position="196"/>
    </location>
</feature>
<dbReference type="Pfam" id="PF01032">
    <property type="entry name" value="FecCD"/>
    <property type="match status" value="1"/>
</dbReference>
<keyword evidence="6 8" id="KW-1133">Transmembrane helix</keyword>
<dbReference type="GO" id="GO:0022857">
    <property type="term" value="F:transmembrane transporter activity"/>
    <property type="evidence" value="ECO:0007669"/>
    <property type="project" value="InterPro"/>
</dbReference>
<keyword evidence="7 8" id="KW-0472">Membrane</keyword>
<keyword evidence="4" id="KW-1003">Cell membrane</keyword>
<sequence length="321" mass="31984">MTRLNLSLAALALLLATASLCSDPAGMLALWQRSPEAARAILIELRLPRALLALAIGGSLGLTGAAMQGLLRNPLASPDVLGPSTGAALGAVIVAYTFGIAGTLAMALGGIGGSLAALGLLLLLSRGGASTATLLLAGVAISALGGALTNLALSLAPSPYALYDVLFWLLGSLADRSLLHVAVALPPLLIGCALVLSGRRGLDALALGEDVAASLGVDVARLRLRIVVGTALAVGAGVAVAGSIGFIGLVVPHLVRPRVGGRPGAALMPSALAGAALLCAADLVVRLPVAGHDLKLGVVTALIGAPFFLWLIVRQREVIEP</sequence>
<evidence type="ECO:0000256" key="7">
    <source>
        <dbReference type="ARBA" id="ARBA00023136"/>
    </source>
</evidence>